<evidence type="ECO:0000256" key="1">
    <source>
        <dbReference type="SAM" id="MobiDB-lite"/>
    </source>
</evidence>
<accession>A0A0L0FA91</accession>
<gene>
    <name evidence="2" type="ORF">SARC_13793</name>
</gene>
<evidence type="ECO:0000313" key="3">
    <source>
        <dbReference type="Proteomes" id="UP000054560"/>
    </source>
</evidence>
<name>A0A0L0FA91_9EUKA</name>
<feature type="compositionally biased region" description="Low complexity" evidence="1">
    <location>
        <begin position="1"/>
        <end position="15"/>
    </location>
</feature>
<dbReference type="AlphaFoldDB" id="A0A0L0FA91"/>
<protein>
    <submittedName>
        <fullName evidence="2">Uncharacterized protein</fullName>
    </submittedName>
</protein>
<proteinExistence type="predicted"/>
<dbReference type="RefSeq" id="XP_014147551.1">
    <property type="nucleotide sequence ID" value="XM_014292076.1"/>
</dbReference>
<organism evidence="2 3">
    <name type="scientific">Sphaeroforma arctica JP610</name>
    <dbReference type="NCBI Taxonomy" id="667725"/>
    <lineage>
        <taxon>Eukaryota</taxon>
        <taxon>Ichthyosporea</taxon>
        <taxon>Ichthyophonida</taxon>
        <taxon>Sphaeroforma</taxon>
    </lineage>
</organism>
<feature type="region of interest" description="Disordered" evidence="1">
    <location>
        <begin position="1"/>
        <end position="45"/>
    </location>
</feature>
<keyword evidence="3" id="KW-1185">Reference proteome</keyword>
<dbReference type="Proteomes" id="UP000054560">
    <property type="component" value="Unassembled WGS sequence"/>
</dbReference>
<evidence type="ECO:0000313" key="2">
    <source>
        <dbReference type="EMBL" id="KNC73649.1"/>
    </source>
</evidence>
<reference evidence="2 3" key="1">
    <citation type="submission" date="2011-02" db="EMBL/GenBank/DDBJ databases">
        <title>The Genome Sequence of Sphaeroforma arctica JP610.</title>
        <authorList>
            <consortium name="The Broad Institute Genome Sequencing Platform"/>
            <person name="Russ C."/>
            <person name="Cuomo C."/>
            <person name="Young S.K."/>
            <person name="Zeng Q."/>
            <person name="Gargeya S."/>
            <person name="Alvarado L."/>
            <person name="Berlin A."/>
            <person name="Chapman S.B."/>
            <person name="Chen Z."/>
            <person name="Freedman E."/>
            <person name="Gellesch M."/>
            <person name="Goldberg J."/>
            <person name="Griggs A."/>
            <person name="Gujja S."/>
            <person name="Heilman E."/>
            <person name="Heiman D."/>
            <person name="Howarth C."/>
            <person name="Mehta T."/>
            <person name="Neiman D."/>
            <person name="Pearson M."/>
            <person name="Roberts A."/>
            <person name="Saif S."/>
            <person name="Shea T."/>
            <person name="Shenoy N."/>
            <person name="Sisk P."/>
            <person name="Stolte C."/>
            <person name="Sykes S."/>
            <person name="White J."/>
            <person name="Yandava C."/>
            <person name="Burger G."/>
            <person name="Gray M.W."/>
            <person name="Holland P.W.H."/>
            <person name="King N."/>
            <person name="Lang F.B.F."/>
            <person name="Roger A.J."/>
            <person name="Ruiz-Trillo I."/>
            <person name="Haas B."/>
            <person name="Nusbaum C."/>
            <person name="Birren B."/>
        </authorList>
    </citation>
    <scope>NUCLEOTIDE SEQUENCE [LARGE SCALE GENOMIC DNA]</scope>
    <source>
        <strain evidence="2 3">JP610</strain>
    </source>
</reference>
<sequence>LDTIFDTANDTANDTGTWRGSPDTLTAQTSILGSSPSINSTGKPALVPNSPLRYRLLQRLHSGPMGCRVLMCLDQITDKPAMIL</sequence>
<feature type="non-terminal residue" evidence="2">
    <location>
        <position position="1"/>
    </location>
</feature>
<feature type="non-terminal residue" evidence="2">
    <location>
        <position position="84"/>
    </location>
</feature>
<dbReference type="EMBL" id="KQ245341">
    <property type="protein sequence ID" value="KNC73649.1"/>
    <property type="molecule type" value="Genomic_DNA"/>
</dbReference>
<feature type="compositionally biased region" description="Polar residues" evidence="1">
    <location>
        <begin position="23"/>
        <end position="42"/>
    </location>
</feature>
<dbReference type="GeneID" id="25914297"/>